<dbReference type="EMBL" id="WIUZ02000009">
    <property type="protein sequence ID" value="KAF9783889.1"/>
    <property type="molecule type" value="Genomic_DNA"/>
</dbReference>
<dbReference type="AlphaFoldDB" id="A0A9P6HCA6"/>
<feature type="non-terminal residue" evidence="3">
    <location>
        <position position="137"/>
    </location>
</feature>
<dbReference type="OrthoDB" id="2432613at2759"/>
<feature type="non-terminal residue" evidence="3">
    <location>
        <position position="1"/>
    </location>
</feature>
<comment type="caution">
    <text evidence="3">The sequence shown here is derived from an EMBL/GenBank/DDBJ whole genome shotgun (WGS) entry which is preliminary data.</text>
</comment>
<organism evidence="3 4">
    <name type="scientific">Thelephora terrestris</name>
    <dbReference type="NCBI Taxonomy" id="56493"/>
    <lineage>
        <taxon>Eukaryota</taxon>
        <taxon>Fungi</taxon>
        <taxon>Dikarya</taxon>
        <taxon>Basidiomycota</taxon>
        <taxon>Agaricomycotina</taxon>
        <taxon>Agaricomycetes</taxon>
        <taxon>Thelephorales</taxon>
        <taxon>Thelephoraceae</taxon>
        <taxon>Thelephora</taxon>
    </lineage>
</organism>
<feature type="domain" description="Yeast cell wall synthesis Kre9/Knh1-like N-terminal" evidence="2">
    <location>
        <begin position="18"/>
        <end position="107"/>
    </location>
</feature>
<dbReference type="Pfam" id="PF10342">
    <property type="entry name" value="Kre9_KNH"/>
    <property type="match status" value="1"/>
</dbReference>
<sequence length="137" mass="14705">LLALTAAISAFTSPYTTSPVATTSWQASQPQTIQWIEKTNSPAPSLKDYGPCKISIHVGNSQQQTSLQLISPSTDASNVSSLQFTPDPTIGLNSDQYFIRIKSISLKDPTSPQHPALAFFAKSQLTGMTGTFTADEQ</sequence>
<gene>
    <name evidence="3" type="ORF">BJ322DRAFT_977378</name>
</gene>
<evidence type="ECO:0000259" key="2">
    <source>
        <dbReference type="Pfam" id="PF10342"/>
    </source>
</evidence>
<name>A0A9P6HCA6_9AGAM</name>
<evidence type="ECO:0000256" key="1">
    <source>
        <dbReference type="ARBA" id="ARBA00022729"/>
    </source>
</evidence>
<dbReference type="InterPro" id="IPR018466">
    <property type="entry name" value="Kre9/Knh1-like_N"/>
</dbReference>
<dbReference type="PANTHER" id="PTHR28154:SF1">
    <property type="entry name" value="CELL WALL SYNTHESIS PROTEIN KNH1-RELATED"/>
    <property type="match status" value="1"/>
</dbReference>
<dbReference type="GO" id="GO:0042546">
    <property type="term" value="P:cell wall biogenesis"/>
    <property type="evidence" value="ECO:0007669"/>
    <property type="project" value="InterPro"/>
</dbReference>
<keyword evidence="4" id="KW-1185">Reference proteome</keyword>
<reference evidence="3" key="2">
    <citation type="submission" date="2020-11" db="EMBL/GenBank/DDBJ databases">
        <authorList>
            <consortium name="DOE Joint Genome Institute"/>
            <person name="Kuo A."/>
            <person name="Miyauchi S."/>
            <person name="Kiss E."/>
            <person name="Drula E."/>
            <person name="Kohler A."/>
            <person name="Sanchez-Garcia M."/>
            <person name="Andreopoulos B."/>
            <person name="Barry K.W."/>
            <person name="Bonito G."/>
            <person name="Buee M."/>
            <person name="Carver A."/>
            <person name="Chen C."/>
            <person name="Cichocki N."/>
            <person name="Clum A."/>
            <person name="Culley D."/>
            <person name="Crous P.W."/>
            <person name="Fauchery L."/>
            <person name="Girlanda M."/>
            <person name="Hayes R."/>
            <person name="Keri Z."/>
            <person name="Labutti K."/>
            <person name="Lipzen A."/>
            <person name="Lombard V."/>
            <person name="Magnuson J."/>
            <person name="Maillard F."/>
            <person name="Morin E."/>
            <person name="Murat C."/>
            <person name="Nolan M."/>
            <person name="Ohm R."/>
            <person name="Pangilinan J."/>
            <person name="Pereira M."/>
            <person name="Perotto S."/>
            <person name="Peter M."/>
            <person name="Riley R."/>
            <person name="Sitrit Y."/>
            <person name="Stielow B."/>
            <person name="Szollosi G."/>
            <person name="Zifcakova L."/>
            <person name="Stursova M."/>
            <person name="Spatafora J.W."/>
            <person name="Tedersoo L."/>
            <person name="Vaario L.-M."/>
            <person name="Yamada A."/>
            <person name="Yan M."/>
            <person name="Wang P."/>
            <person name="Xu J."/>
            <person name="Bruns T."/>
            <person name="Baldrian P."/>
            <person name="Vilgalys R."/>
            <person name="Henrissat B."/>
            <person name="Grigoriev I.V."/>
            <person name="Hibbett D."/>
            <person name="Nagy L.G."/>
            <person name="Martin F.M."/>
        </authorList>
    </citation>
    <scope>NUCLEOTIDE SEQUENCE</scope>
    <source>
        <strain evidence="3">UH-Tt-Lm1</strain>
    </source>
</reference>
<proteinExistence type="predicted"/>
<keyword evidence="1" id="KW-0732">Signal</keyword>
<accession>A0A9P6HCA6</accession>
<dbReference type="PANTHER" id="PTHR28154">
    <property type="entry name" value="CELL WALL SYNTHESIS PROTEIN KNH1-RELATED"/>
    <property type="match status" value="1"/>
</dbReference>
<dbReference type="GO" id="GO:0006078">
    <property type="term" value="P:(1-&gt;6)-beta-D-glucan biosynthetic process"/>
    <property type="evidence" value="ECO:0007669"/>
    <property type="project" value="InterPro"/>
</dbReference>
<protein>
    <recommendedName>
        <fullName evidence="2">Yeast cell wall synthesis Kre9/Knh1-like N-terminal domain-containing protein</fullName>
    </recommendedName>
</protein>
<dbReference type="InterPro" id="IPR045328">
    <property type="entry name" value="Kre9/Knh1"/>
</dbReference>
<evidence type="ECO:0000313" key="3">
    <source>
        <dbReference type="EMBL" id="KAF9783889.1"/>
    </source>
</evidence>
<evidence type="ECO:0000313" key="4">
    <source>
        <dbReference type="Proteomes" id="UP000736335"/>
    </source>
</evidence>
<dbReference type="Proteomes" id="UP000736335">
    <property type="component" value="Unassembled WGS sequence"/>
</dbReference>
<reference evidence="3" key="1">
    <citation type="journal article" date="2020" name="Nat. Commun.">
        <title>Large-scale genome sequencing of mycorrhizal fungi provides insights into the early evolution of symbiotic traits.</title>
        <authorList>
            <person name="Miyauchi S."/>
            <person name="Kiss E."/>
            <person name="Kuo A."/>
            <person name="Drula E."/>
            <person name="Kohler A."/>
            <person name="Sanchez-Garcia M."/>
            <person name="Morin E."/>
            <person name="Andreopoulos B."/>
            <person name="Barry K.W."/>
            <person name="Bonito G."/>
            <person name="Buee M."/>
            <person name="Carver A."/>
            <person name="Chen C."/>
            <person name="Cichocki N."/>
            <person name="Clum A."/>
            <person name="Culley D."/>
            <person name="Crous P.W."/>
            <person name="Fauchery L."/>
            <person name="Girlanda M."/>
            <person name="Hayes R.D."/>
            <person name="Keri Z."/>
            <person name="LaButti K."/>
            <person name="Lipzen A."/>
            <person name="Lombard V."/>
            <person name="Magnuson J."/>
            <person name="Maillard F."/>
            <person name="Murat C."/>
            <person name="Nolan M."/>
            <person name="Ohm R.A."/>
            <person name="Pangilinan J."/>
            <person name="Pereira M.F."/>
            <person name="Perotto S."/>
            <person name="Peter M."/>
            <person name="Pfister S."/>
            <person name="Riley R."/>
            <person name="Sitrit Y."/>
            <person name="Stielow J.B."/>
            <person name="Szollosi G."/>
            <person name="Zifcakova L."/>
            <person name="Stursova M."/>
            <person name="Spatafora J.W."/>
            <person name="Tedersoo L."/>
            <person name="Vaario L.M."/>
            <person name="Yamada A."/>
            <person name="Yan M."/>
            <person name="Wang P."/>
            <person name="Xu J."/>
            <person name="Bruns T."/>
            <person name="Baldrian P."/>
            <person name="Vilgalys R."/>
            <person name="Dunand C."/>
            <person name="Henrissat B."/>
            <person name="Grigoriev I.V."/>
            <person name="Hibbett D."/>
            <person name="Nagy L.G."/>
            <person name="Martin F.M."/>
        </authorList>
    </citation>
    <scope>NUCLEOTIDE SEQUENCE</scope>
    <source>
        <strain evidence="3">UH-Tt-Lm1</strain>
    </source>
</reference>